<keyword evidence="4" id="KW-1185">Reference proteome</keyword>
<dbReference type="PANTHER" id="PTHR10037:SF209">
    <property type="entry name" value="VOLTAGE-DEPENDENT T-TYPE CALCIUM CHANNEL SUBUNIT ALPHA"/>
    <property type="match status" value="1"/>
</dbReference>
<keyword evidence="2" id="KW-0732">Signal</keyword>
<dbReference type="GO" id="GO:0070509">
    <property type="term" value="P:calcium ion import"/>
    <property type="evidence" value="ECO:0007669"/>
    <property type="project" value="TreeGrafter"/>
</dbReference>
<dbReference type="GO" id="GO:0043005">
    <property type="term" value="C:neuron projection"/>
    <property type="evidence" value="ECO:0007669"/>
    <property type="project" value="TreeGrafter"/>
</dbReference>
<dbReference type="PANTHER" id="PTHR10037">
    <property type="entry name" value="VOLTAGE-GATED CATION CHANNEL CALCIUM AND SODIUM"/>
    <property type="match status" value="1"/>
</dbReference>
<comment type="caution">
    <text evidence="3">The sequence shown here is derived from an EMBL/GenBank/DDBJ whole genome shotgun (WGS) entry which is preliminary data.</text>
</comment>
<protein>
    <recommendedName>
        <fullName evidence="5">Ion transport domain-containing protein</fullName>
    </recommendedName>
</protein>
<evidence type="ECO:0000313" key="4">
    <source>
        <dbReference type="Proteomes" id="UP001148018"/>
    </source>
</evidence>
<accession>A0A9Q0IIR4</accession>
<dbReference type="AlphaFoldDB" id="A0A9Q0IIR4"/>
<feature type="signal peptide" evidence="2">
    <location>
        <begin position="1"/>
        <end position="20"/>
    </location>
</feature>
<name>A0A9Q0IIR4_9TELE</name>
<dbReference type="OrthoDB" id="416585at2759"/>
<gene>
    <name evidence="3" type="ORF">NHX12_031265</name>
</gene>
<dbReference type="GO" id="GO:0005248">
    <property type="term" value="F:voltage-gated sodium channel activity"/>
    <property type="evidence" value="ECO:0007669"/>
    <property type="project" value="TreeGrafter"/>
</dbReference>
<proteinExistence type="predicted"/>
<dbReference type="InterPro" id="IPR043203">
    <property type="entry name" value="VGCC_Ca_Na"/>
</dbReference>
<feature type="chain" id="PRO_5040327232" description="Ion transport domain-containing protein" evidence="2">
    <location>
        <begin position="21"/>
        <end position="128"/>
    </location>
</feature>
<dbReference type="EMBL" id="JANIIK010000047">
    <property type="protein sequence ID" value="KAJ3600279.1"/>
    <property type="molecule type" value="Genomic_DNA"/>
</dbReference>
<dbReference type="GO" id="GO:0001518">
    <property type="term" value="C:voltage-gated sodium channel complex"/>
    <property type="evidence" value="ECO:0007669"/>
    <property type="project" value="TreeGrafter"/>
</dbReference>
<dbReference type="Proteomes" id="UP001148018">
    <property type="component" value="Unassembled WGS sequence"/>
</dbReference>
<evidence type="ECO:0000313" key="3">
    <source>
        <dbReference type="EMBL" id="KAJ3600279.1"/>
    </source>
</evidence>
<feature type="region of interest" description="Disordered" evidence="1">
    <location>
        <begin position="72"/>
        <end position="91"/>
    </location>
</feature>
<dbReference type="GO" id="GO:0045956">
    <property type="term" value="P:positive regulation of calcium ion-dependent exocytosis"/>
    <property type="evidence" value="ECO:0007669"/>
    <property type="project" value="TreeGrafter"/>
</dbReference>
<organism evidence="3 4">
    <name type="scientific">Muraenolepis orangiensis</name>
    <name type="common">Patagonian moray cod</name>
    <dbReference type="NCBI Taxonomy" id="630683"/>
    <lineage>
        <taxon>Eukaryota</taxon>
        <taxon>Metazoa</taxon>
        <taxon>Chordata</taxon>
        <taxon>Craniata</taxon>
        <taxon>Vertebrata</taxon>
        <taxon>Euteleostomi</taxon>
        <taxon>Actinopterygii</taxon>
        <taxon>Neopterygii</taxon>
        <taxon>Teleostei</taxon>
        <taxon>Neoteleostei</taxon>
        <taxon>Acanthomorphata</taxon>
        <taxon>Zeiogadaria</taxon>
        <taxon>Gadariae</taxon>
        <taxon>Gadiformes</taxon>
        <taxon>Muraenolepidoidei</taxon>
        <taxon>Muraenolepididae</taxon>
        <taxon>Muraenolepis</taxon>
    </lineage>
</organism>
<evidence type="ECO:0000256" key="2">
    <source>
        <dbReference type="SAM" id="SignalP"/>
    </source>
</evidence>
<reference evidence="3" key="1">
    <citation type="submission" date="2022-07" db="EMBL/GenBank/DDBJ databases">
        <title>Chromosome-level genome of Muraenolepis orangiensis.</title>
        <authorList>
            <person name="Kim J."/>
        </authorList>
    </citation>
    <scope>NUCLEOTIDE SEQUENCE</scope>
    <source>
        <strain evidence="3">KU_S4_2022</strain>
        <tissue evidence="3">Muscle</tissue>
    </source>
</reference>
<evidence type="ECO:0000256" key="1">
    <source>
        <dbReference type="SAM" id="MobiDB-lite"/>
    </source>
</evidence>
<dbReference type="Gene3D" id="1.10.287.70">
    <property type="match status" value="1"/>
</dbReference>
<dbReference type="GO" id="GO:0086010">
    <property type="term" value="P:membrane depolarization during action potential"/>
    <property type="evidence" value="ECO:0007669"/>
    <property type="project" value="TreeGrafter"/>
</dbReference>
<evidence type="ECO:0008006" key="5">
    <source>
        <dbReference type="Google" id="ProtNLM"/>
    </source>
</evidence>
<sequence length="128" mass="14530">MYFVSFVLTAQFVLINVVVAVLMKHLDDSNKEAKEEAEMDAEIELELAQGTLSLIRIAMQIQMAEIEQASLRSEQLSDKSSSPPHLPDDLSLDEHSAYQLLLLREDKRRPGRRTLERFLTEVSGGWEA</sequence>
<dbReference type="GO" id="GO:0008332">
    <property type="term" value="F:low voltage-gated calcium channel activity"/>
    <property type="evidence" value="ECO:0007669"/>
    <property type="project" value="TreeGrafter"/>
</dbReference>